<sequence length="88" mass="10068">MERRPEKDVVFTEFRQECSIRRTAKVLDGKRKRIREDIQYLIAHMALLVPPVAGGETDISTQIITEALGRLGDDAFAQLVLQIMQELK</sequence>
<name>A0A7C3ZMK1_9CYAN</name>
<accession>A0A7C3ZMK1</accession>
<proteinExistence type="predicted"/>
<dbReference type="AlphaFoldDB" id="A0A7C3ZMK1"/>
<comment type="caution">
    <text evidence="1">The sequence shown here is derived from an EMBL/GenBank/DDBJ whole genome shotgun (WGS) entry which is preliminary data.</text>
</comment>
<dbReference type="EMBL" id="DSPX01000126">
    <property type="protein sequence ID" value="HGG01464.1"/>
    <property type="molecule type" value="Genomic_DNA"/>
</dbReference>
<evidence type="ECO:0000313" key="1">
    <source>
        <dbReference type="EMBL" id="HGG01464.1"/>
    </source>
</evidence>
<gene>
    <name evidence="1" type="ORF">ENR15_12650</name>
</gene>
<reference evidence="1" key="1">
    <citation type="journal article" date="2020" name="mSystems">
        <title>Genome- and Community-Level Interaction Insights into Carbon Utilization and Element Cycling Functions of Hydrothermarchaeota in Hydrothermal Sediment.</title>
        <authorList>
            <person name="Zhou Z."/>
            <person name="Liu Y."/>
            <person name="Xu W."/>
            <person name="Pan J."/>
            <person name="Luo Z.H."/>
            <person name="Li M."/>
        </authorList>
    </citation>
    <scope>NUCLEOTIDE SEQUENCE [LARGE SCALE GENOMIC DNA]</scope>
    <source>
        <strain evidence="1">SpSt-374</strain>
    </source>
</reference>
<organism evidence="1">
    <name type="scientific">Planktothricoides sp. SpSt-374</name>
    <dbReference type="NCBI Taxonomy" id="2282167"/>
    <lineage>
        <taxon>Bacteria</taxon>
        <taxon>Bacillati</taxon>
        <taxon>Cyanobacteriota</taxon>
        <taxon>Cyanophyceae</taxon>
        <taxon>Oscillatoriophycideae</taxon>
        <taxon>Oscillatoriales</taxon>
        <taxon>Oscillatoriaceae</taxon>
        <taxon>Planktothricoides</taxon>
    </lineage>
</organism>
<protein>
    <submittedName>
        <fullName evidence="1">Uncharacterized protein</fullName>
    </submittedName>
</protein>